<evidence type="ECO:0000256" key="10">
    <source>
        <dbReference type="SAM" id="Phobius"/>
    </source>
</evidence>
<keyword evidence="8 10" id="KW-0472">Membrane</keyword>
<dbReference type="EMBL" id="IAAA01011780">
    <property type="protein sequence ID" value="LAA05831.1"/>
    <property type="molecule type" value="mRNA"/>
</dbReference>
<evidence type="ECO:0000256" key="3">
    <source>
        <dbReference type="ARBA" id="ARBA00022679"/>
    </source>
</evidence>
<dbReference type="GO" id="GO:0009247">
    <property type="term" value="P:glycolipid biosynthetic process"/>
    <property type="evidence" value="ECO:0007669"/>
    <property type="project" value="InterPro"/>
</dbReference>
<evidence type="ECO:0000256" key="4">
    <source>
        <dbReference type="ARBA" id="ARBA00022692"/>
    </source>
</evidence>
<keyword evidence="6 10" id="KW-1133">Transmembrane helix</keyword>
<dbReference type="InterPro" id="IPR027417">
    <property type="entry name" value="P-loop_NTPase"/>
</dbReference>
<comment type="similarity">
    <text evidence="2">Belongs to the galactose-3-O-sulfotransferase family.</text>
</comment>
<evidence type="ECO:0000256" key="1">
    <source>
        <dbReference type="ARBA" id="ARBA00004323"/>
    </source>
</evidence>
<evidence type="ECO:0000256" key="6">
    <source>
        <dbReference type="ARBA" id="ARBA00022989"/>
    </source>
</evidence>
<keyword evidence="5" id="KW-0735">Signal-anchor</keyword>
<dbReference type="EMBL" id="IAAA01011782">
    <property type="protein sequence ID" value="LAA05836.1"/>
    <property type="molecule type" value="mRNA"/>
</dbReference>
<evidence type="ECO:0000256" key="8">
    <source>
        <dbReference type="ARBA" id="ARBA00023136"/>
    </source>
</evidence>
<sequence>MLSNPCNALIKRCPAITRRLIVVPVATLGILGFLINTQLQIIPLNSTICHPKTNIVFLKTHKCAGSSIQNILMRYGYTNNLNFVLPRSGNYLGHPVPFNRTMVGPGRSFHILAHHTRLNYAEIRAIMPRNSIYITVIRNPAQVFESLFYYYSFDKLLDCDIHKFIESMLSYSKEFLTKRFKRKYGANQMFFDLGGDPESFFNDTLMVKYIDELEYWFDLVLIAERMDESLILLRHLLCWEMDDVVTFKLNARHPMFKSNLTAAEQTSLLKLNRADQLLYDRFYKKHEEQVRAFGQNRMDAEVAELRRVTQNWYHLCVMGESPFKKGFKPTKHYVNPRVLKIETNKNVTNSSCNTMTMEELVFTDLIRKRQMLKYPLSFNRIKYLQRPVNSRLRKSKLKKNII</sequence>
<dbReference type="EMBL" id="IAAA01011783">
    <property type="protein sequence ID" value="LAA05840.1"/>
    <property type="molecule type" value="mRNA"/>
</dbReference>
<keyword evidence="7" id="KW-0333">Golgi apparatus</keyword>
<dbReference type="PANTHER" id="PTHR14647">
    <property type="entry name" value="GALACTOSE-3-O-SULFOTRANSFERASE"/>
    <property type="match status" value="1"/>
</dbReference>
<dbReference type="Pfam" id="PF06990">
    <property type="entry name" value="Gal-3-0_sulfotr"/>
    <property type="match status" value="1"/>
</dbReference>
<protein>
    <submittedName>
        <fullName evidence="11">Galactosylceramide sulfotransferase</fullName>
    </submittedName>
</protein>
<organism evidence="11">
    <name type="scientific">Parasteatoda tepidariorum</name>
    <name type="common">Common house spider</name>
    <name type="synonym">Achaearanea tepidariorum</name>
    <dbReference type="NCBI Taxonomy" id="114398"/>
    <lineage>
        <taxon>Eukaryota</taxon>
        <taxon>Metazoa</taxon>
        <taxon>Ecdysozoa</taxon>
        <taxon>Arthropoda</taxon>
        <taxon>Chelicerata</taxon>
        <taxon>Arachnida</taxon>
        <taxon>Araneae</taxon>
        <taxon>Araneomorphae</taxon>
        <taxon>Entelegynae</taxon>
        <taxon>Araneoidea</taxon>
        <taxon>Theridiidae</taxon>
        <taxon>Parasteatoda</taxon>
    </lineage>
</organism>
<dbReference type="OrthoDB" id="514299at2759"/>
<dbReference type="EMBL" id="IAAA01011781">
    <property type="protein sequence ID" value="LAA05833.1"/>
    <property type="molecule type" value="mRNA"/>
</dbReference>
<proteinExistence type="evidence at transcript level"/>
<dbReference type="AlphaFoldDB" id="A0A2L2YEQ3"/>
<comment type="subcellular location">
    <subcellularLocation>
        <location evidence="1">Golgi apparatus membrane</location>
        <topology evidence="1">Single-pass type II membrane protein</topology>
    </subcellularLocation>
</comment>
<name>A0A2L2YEQ3_PARTP</name>
<dbReference type="SUPFAM" id="SSF52540">
    <property type="entry name" value="P-loop containing nucleoside triphosphate hydrolases"/>
    <property type="match status" value="1"/>
</dbReference>
<accession>A0A2L2YEQ3</accession>
<evidence type="ECO:0000256" key="5">
    <source>
        <dbReference type="ARBA" id="ARBA00022968"/>
    </source>
</evidence>
<keyword evidence="4 10" id="KW-0812">Transmembrane</keyword>
<evidence type="ECO:0000313" key="11">
    <source>
        <dbReference type="EMBL" id="LAA05840.1"/>
    </source>
</evidence>
<evidence type="ECO:0000256" key="7">
    <source>
        <dbReference type="ARBA" id="ARBA00023034"/>
    </source>
</evidence>
<keyword evidence="3 11" id="KW-0808">Transferase</keyword>
<dbReference type="GO" id="GO:0001733">
    <property type="term" value="F:galactosylceramide sulfotransferase activity"/>
    <property type="evidence" value="ECO:0007669"/>
    <property type="project" value="InterPro"/>
</dbReference>
<feature type="transmembrane region" description="Helical" evidence="10">
    <location>
        <begin position="20"/>
        <end position="39"/>
    </location>
</feature>
<dbReference type="PANTHER" id="PTHR14647:SF87">
    <property type="entry name" value="PUTATIVE-RELATED"/>
    <property type="match status" value="1"/>
</dbReference>
<evidence type="ECO:0000256" key="9">
    <source>
        <dbReference type="ARBA" id="ARBA00023180"/>
    </source>
</evidence>
<reference evidence="11" key="1">
    <citation type="journal article" date="2016" name="Mol. Ecol. Resour.">
        <title>Evaluation of the impact of RNA preservation methods of spiders for de novo transcriptome assembly.</title>
        <authorList>
            <person name="Kono N."/>
            <person name="Nakamura H."/>
            <person name="Ito Y."/>
            <person name="Tomita M."/>
            <person name="Arakawa K."/>
        </authorList>
    </citation>
    <scope>NUCLEOTIDE SEQUENCE</scope>
    <source>
        <tissue evidence="11">Whole body</tissue>
    </source>
</reference>
<keyword evidence="9" id="KW-0325">Glycoprotein</keyword>
<evidence type="ECO:0000256" key="2">
    <source>
        <dbReference type="ARBA" id="ARBA00008124"/>
    </source>
</evidence>
<dbReference type="InterPro" id="IPR009729">
    <property type="entry name" value="Gal-3-0_sulfotransfrase"/>
</dbReference>
<dbReference type="Gene3D" id="3.40.50.300">
    <property type="entry name" value="P-loop containing nucleotide triphosphate hydrolases"/>
    <property type="match status" value="1"/>
</dbReference>
<dbReference type="GO" id="GO:0000139">
    <property type="term" value="C:Golgi membrane"/>
    <property type="evidence" value="ECO:0007669"/>
    <property type="project" value="UniProtKB-SubCell"/>
</dbReference>